<dbReference type="Proteomes" id="UP000265180">
    <property type="component" value="Chromosome 14"/>
</dbReference>
<evidence type="ECO:0000259" key="14">
    <source>
        <dbReference type="PROSITE" id="PS50262"/>
    </source>
</evidence>
<reference evidence="15 16" key="2">
    <citation type="submission" date="2017-04" db="EMBL/GenBank/DDBJ databases">
        <title>CpG methylation of centromeres and impact of large insertions on vertebrate speciation.</title>
        <authorList>
            <person name="Ichikawa K."/>
            <person name="Yoshimura J."/>
            <person name="Morishita S."/>
        </authorList>
    </citation>
    <scope>NUCLEOTIDE SEQUENCE</scope>
    <source>
        <strain evidence="15 16">HNI</strain>
    </source>
</reference>
<evidence type="ECO:0000256" key="1">
    <source>
        <dbReference type="ARBA" id="ARBA00004651"/>
    </source>
</evidence>
<dbReference type="GO" id="GO:0005886">
    <property type="term" value="C:plasma membrane"/>
    <property type="evidence" value="ECO:0007669"/>
    <property type="project" value="UniProtKB-SubCell"/>
</dbReference>
<keyword evidence="6 13" id="KW-1133">Transmembrane helix</keyword>
<dbReference type="GO" id="GO:0004930">
    <property type="term" value="F:G protein-coupled receptor activity"/>
    <property type="evidence" value="ECO:0007669"/>
    <property type="project" value="UniProtKB-KW"/>
</dbReference>
<evidence type="ECO:0000256" key="3">
    <source>
        <dbReference type="ARBA" id="ARBA00022606"/>
    </source>
</evidence>
<evidence type="ECO:0000256" key="10">
    <source>
        <dbReference type="ARBA" id="ARBA00023170"/>
    </source>
</evidence>
<evidence type="ECO:0000256" key="7">
    <source>
        <dbReference type="ARBA" id="ARBA00023040"/>
    </source>
</evidence>
<evidence type="ECO:0000256" key="11">
    <source>
        <dbReference type="ARBA" id="ARBA00023180"/>
    </source>
</evidence>
<dbReference type="FunFam" id="1.20.1070.10:FF:000024">
    <property type="entry name" value="Olfactory receptor"/>
    <property type="match status" value="1"/>
</dbReference>
<evidence type="ECO:0000256" key="8">
    <source>
        <dbReference type="ARBA" id="ARBA00023136"/>
    </source>
</evidence>
<evidence type="ECO:0000313" key="16">
    <source>
        <dbReference type="Proteomes" id="UP000265180"/>
    </source>
</evidence>
<evidence type="ECO:0000256" key="12">
    <source>
        <dbReference type="ARBA" id="ARBA00023224"/>
    </source>
</evidence>
<dbReference type="Gene3D" id="1.20.1070.10">
    <property type="entry name" value="Rhodopsin 7-helix transmembrane proteins"/>
    <property type="match status" value="1"/>
</dbReference>
<sequence>MENQSTATDILLIEGLNVTPQSSIPVFILLLFIYVFIMLSNISLVVLISVERSLHQPMYLLFCNMGINDVFGASIIVPHLLSNHFKPSSERIIHYAACAFQAFCGHVHATMTHTVLMIMAFDRYVAVCRPLQYSSIMSARMVVNLSVSAWGVSVVMILILVGLSVRLSRCRRVIFNPFCDNPSLFKLSCENVFINNLYGLAFTAVLLSSSLGSLTLTYLRIIVVCLKSQTKTVNIRALQTCATHLTLYVIMMVSGMIIIILHRFPELSEHRKLASIMFHVVPPAMNGIIYGLQIKGLSLFLFCVKKLEVVILKTSFSSKRIDCVK</sequence>
<keyword evidence="12" id="KW-0807">Transducer</keyword>
<keyword evidence="3" id="KW-0716">Sensory transduction</keyword>
<feature type="transmembrane region" description="Helical" evidence="13">
    <location>
        <begin position="284"/>
        <end position="304"/>
    </location>
</feature>
<reference key="1">
    <citation type="journal article" date="2007" name="Nature">
        <title>The medaka draft genome and insights into vertebrate genome evolution.</title>
        <authorList>
            <person name="Kasahara M."/>
            <person name="Naruse K."/>
            <person name="Sasaki S."/>
            <person name="Nakatani Y."/>
            <person name="Qu W."/>
            <person name="Ahsan B."/>
            <person name="Yamada T."/>
            <person name="Nagayasu Y."/>
            <person name="Doi K."/>
            <person name="Kasai Y."/>
            <person name="Jindo T."/>
            <person name="Kobayashi D."/>
            <person name="Shimada A."/>
            <person name="Toyoda A."/>
            <person name="Kuroki Y."/>
            <person name="Fujiyama A."/>
            <person name="Sasaki T."/>
            <person name="Shimizu A."/>
            <person name="Asakawa S."/>
            <person name="Shimizu N."/>
            <person name="Hashimoto S."/>
            <person name="Yang J."/>
            <person name="Lee Y."/>
            <person name="Matsushima K."/>
            <person name="Sugano S."/>
            <person name="Sakaizumi M."/>
            <person name="Narita T."/>
            <person name="Ohishi K."/>
            <person name="Haga S."/>
            <person name="Ohta F."/>
            <person name="Nomoto H."/>
            <person name="Nogata K."/>
            <person name="Morishita T."/>
            <person name="Endo T."/>
            <person name="Shin-I T."/>
            <person name="Takeda H."/>
            <person name="Morishita S."/>
            <person name="Kohara Y."/>
        </authorList>
    </citation>
    <scope>NUCLEOTIDE SEQUENCE [LARGE SCALE GENOMIC DNA]</scope>
    <source>
        <strain>Hd-rR</strain>
    </source>
</reference>
<keyword evidence="9" id="KW-1015">Disulfide bond</keyword>
<keyword evidence="10" id="KW-0675">Receptor</keyword>
<evidence type="ECO:0000256" key="5">
    <source>
        <dbReference type="ARBA" id="ARBA00022725"/>
    </source>
</evidence>
<dbReference type="InterPro" id="IPR000725">
    <property type="entry name" value="Olfact_rcpt"/>
</dbReference>
<dbReference type="SUPFAM" id="SSF81321">
    <property type="entry name" value="Family A G protein-coupled receptor-like"/>
    <property type="match status" value="1"/>
</dbReference>
<keyword evidence="8 13" id="KW-0472">Membrane</keyword>
<comment type="subcellular location">
    <subcellularLocation>
        <location evidence="1">Cell membrane</location>
        <topology evidence="1">Multi-pass membrane protein</topology>
    </subcellularLocation>
</comment>
<evidence type="ECO:0000256" key="13">
    <source>
        <dbReference type="SAM" id="Phobius"/>
    </source>
</evidence>
<dbReference type="GO" id="GO:0004984">
    <property type="term" value="F:olfactory receptor activity"/>
    <property type="evidence" value="ECO:0007669"/>
    <property type="project" value="InterPro"/>
</dbReference>
<feature type="transmembrane region" description="Helical" evidence="13">
    <location>
        <begin position="93"/>
        <end position="121"/>
    </location>
</feature>
<keyword evidence="7" id="KW-0297">G-protein coupled receptor</keyword>
<evidence type="ECO:0000256" key="2">
    <source>
        <dbReference type="ARBA" id="ARBA00022475"/>
    </source>
</evidence>
<evidence type="ECO:0000256" key="6">
    <source>
        <dbReference type="ARBA" id="ARBA00022989"/>
    </source>
</evidence>
<keyword evidence="5" id="KW-0552">Olfaction</keyword>
<reference evidence="15" key="4">
    <citation type="submission" date="2025-09" db="UniProtKB">
        <authorList>
            <consortium name="Ensembl"/>
        </authorList>
    </citation>
    <scope>IDENTIFICATION</scope>
    <source>
        <strain evidence="15">HNI</strain>
    </source>
</reference>
<feature type="transmembrane region" description="Helical" evidence="13">
    <location>
        <begin position="24"/>
        <end position="47"/>
    </location>
</feature>
<dbReference type="AlphaFoldDB" id="A0A3P9M7Y7"/>
<dbReference type="Ensembl" id="ENSORLT00020031899.1">
    <property type="protein sequence ID" value="ENSORLP00020028924.1"/>
    <property type="gene ID" value="ENSORLG00020012701.1"/>
</dbReference>
<reference evidence="15" key="3">
    <citation type="submission" date="2025-08" db="UniProtKB">
        <authorList>
            <consortium name="Ensembl"/>
        </authorList>
    </citation>
    <scope>IDENTIFICATION</scope>
    <source>
        <strain evidence="15">HNI</strain>
    </source>
</reference>
<feature type="transmembrane region" description="Helical" evidence="13">
    <location>
        <begin position="245"/>
        <end position="264"/>
    </location>
</feature>
<feature type="transmembrane region" description="Helical" evidence="13">
    <location>
        <begin position="142"/>
        <end position="165"/>
    </location>
</feature>
<dbReference type="PANTHER" id="PTHR26451">
    <property type="entry name" value="G_PROTEIN_RECEP_F1_2 DOMAIN-CONTAINING PROTEIN"/>
    <property type="match status" value="1"/>
</dbReference>
<protein>
    <recommendedName>
        <fullName evidence="14">G-protein coupled receptors family 1 profile domain-containing protein</fullName>
    </recommendedName>
</protein>
<proteinExistence type="predicted"/>
<keyword evidence="4 13" id="KW-0812">Transmembrane</keyword>
<feature type="domain" description="G-protein coupled receptors family 1 profile" evidence="14">
    <location>
        <begin position="40"/>
        <end position="290"/>
    </location>
</feature>
<feature type="transmembrane region" description="Helical" evidence="13">
    <location>
        <begin position="197"/>
        <end position="224"/>
    </location>
</feature>
<name>A0A3P9M7Y7_ORYLA</name>
<evidence type="ECO:0000313" key="15">
    <source>
        <dbReference type="Ensembl" id="ENSORLP00020028924.1"/>
    </source>
</evidence>
<dbReference type="InterPro" id="IPR052921">
    <property type="entry name" value="GPCR1_Superfamily_Member"/>
</dbReference>
<accession>A0A3P9M7Y7</accession>
<dbReference type="InterPro" id="IPR017452">
    <property type="entry name" value="GPCR_Rhodpsn_7TM"/>
</dbReference>
<feature type="transmembrane region" description="Helical" evidence="13">
    <location>
        <begin position="59"/>
        <end position="81"/>
    </location>
</feature>
<keyword evidence="2" id="KW-1003">Cell membrane</keyword>
<dbReference type="PANTHER" id="PTHR26451:SF109">
    <property type="entry name" value="ODORANT RECEPTOR-RELATED"/>
    <property type="match status" value="1"/>
</dbReference>
<dbReference type="PROSITE" id="PS50262">
    <property type="entry name" value="G_PROTEIN_RECEP_F1_2"/>
    <property type="match status" value="1"/>
</dbReference>
<keyword evidence="11" id="KW-0325">Glycoprotein</keyword>
<evidence type="ECO:0000256" key="9">
    <source>
        <dbReference type="ARBA" id="ARBA00023157"/>
    </source>
</evidence>
<dbReference type="Pfam" id="PF13853">
    <property type="entry name" value="7tm_4"/>
    <property type="match status" value="1"/>
</dbReference>
<evidence type="ECO:0000256" key="4">
    <source>
        <dbReference type="ARBA" id="ARBA00022692"/>
    </source>
</evidence>
<organism evidence="15 16">
    <name type="scientific">Oryzias latipes</name>
    <name type="common">Japanese rice fish</name>
    <name type="synonym">Japanese killifish</name>
    <dbReference type="NCBI Taxonomy" id="8090"/>
    <lineage>
        <taxon>Eukaryota</taxon>
        <taxon>Metazoa</taxon>
        <taxon>Chordata</taxon>
        <taxon>Craniata</taxon>
        <taxon>Vertebrata</taxon>
        <taxon>Euteleostomi</taxon>
        <taxon>Actinopterygii</taxon>
        <taxon>Neopterygii</taxon>
        <taxon>Teleostei</taxon>
        <taxon>Neoteleostei</taxon>
        <taxon>Acanthomorphata</taxon>
        <taxon>Ovalentaria</taxon>
        <taxon>Atherinomorphae</taxon>
        <taxon>Beloniformes</taxon>
        <taxon>Adrianichthyidae</taxon>
        <taxon>Oryziinae</taxon>
        <taxon>Oryzias</taxon>
    </lineage>
</organism>
<dbReference type="PRINTS" id="PR00245">
    <property type="entry name" value="OLFACTORYR"/>
</dbReference>